<dbReference type="InterPro" id="IPR050772">
    <property type="entry name" value="Hydratase-Decarb/MhpD_sf"/>
</dbReference>
<dbReference type="OrthoDB" id="9792137at2"/>
<dbReference type="GO" id="GO:0008684">
    <property type="term" value="F:2-oxopent-4-enoate hydratase activity"/>
    <property type="evidence" value="ECO:0007669"/>
    <property type="project" value="TreeGrafter"/>
</dbReference>
<reference evidence="3" key="1">
    <citation type="submission" date="2016-10" db="EMBL/GenBank/DDBJ databases">
        <authorList>
            <person name="Varghese N."/>
            <person name="Submissions S."/>
        </authorList>
    </citation>
    <scope>NUCLEOTIDE SEQUENCE [LARGE SCALE GENOMIC DNA]</scope>
    <source>
        <strain evidence="3">DSM 27981</strain>
    </source>
</reference>
<dbReference type="InterPro" id="IPR036663">
    <property type="entry name" value="Fumarylacetoacetase_C_sf"/>
</dbReference>
<dbReference type="Proteomes" id="UP000199119">
    <property type="component" value="Unassembled WGS sequence"/>
</dbReference>
<proteinExistence type="predicted"/>
<feature type="chain" id="PRO_5011715897" evidence="1">
    <location>
        <begin position="28"/>
        <end position="295"/>
    </location>
</feature>
<organism evidence="2 3">
    <name type="scientific">Paracidovorax wautersii</name>
    <dbReference type="NCBI Taxonomy" id="1177982"/>
    <lineage>
        <taxon>Bacteria</taxon>
        <taxon>Pseudomonadati</taxon>
        <taxon>Pseudomonadota</taxon>
        <taxon>Betaproteobacteria</taxon>
        <taxon>Burkholderiales</taxon>
        <taxon>Comamonadaceae</taxon>
        <taxon>Paracidovorax</taxon>
    </lineage>
</organism>
<dbReference type="RefSeq" id="WP_092939066.1">
    <property type="nucleotide sequence ID" value="NZ_FONX01000004.1"/>
</dbReference>
<evidence type="ECO:0000313" key="3">
    <source>
        <dbReference type="Proteomes" id="UP000199119"/>
    </source>
</evidence>
<evidence type="ECO:0000313" key="2">
    <source>
        <dbReference type="EMBL" id="SFE68280.1"/>
    </source>
</evidence>
<dbReference type="STRING" id="1177982.SAMN04489711_104121"/>
<dbReference type="GO" id="GO:0005737">
    <property type="term" value="C:cytoplasm"/>
    <property type="evidence" value="ECO:0007669"/>
    <property type="project" value="TreeGrafter"/>
</dbReference>
<accession>A0A1I2CKP0</accession>
<keyword evidence="3" id="KW-1185">Reference proteome</keyword>
<name>A0A1I2CKP0_9BURK</name>
<dbReference type="AlphaFoldDB" id="A0A1I2CKP0"/>
<sequence length="295" mass="31160">MTMKQTLTAWAAVAIATAAAGIAPARAECLSPAQVADLAQHYMDRTPAPNFPTQSAADGACTRARFNQLLAQKLGKVVGYKAGLTNPAVQKRFSTDQPVWGKLYEGMLRPNGLAVEAAFGARPLYEADMLVRVKSAAINHARTPMDVLDHIDQIIPFIELPDLLVQSPPQLNGPGVAAINVGARLGVAGEPIGIPATRGERYALLEALERMSVQLTNERGELLAPAGKGSDILGHPLQAVVWLAQALRKEEITLQPGDLVSLGSFSPLLPPRAGLAVTATYLGLPGAKPVTVSFK</sequence>
<dbReference type="SUPFAM" id="SSF56529">
    <property type="entry name" value="FAH"/>
    <property type="match status" value="1"/>
</dbReference>
<dbReference type="PANTHER" id="PTHR30143:SF0">
    <property type="entry name" value="2-KETO-4-PENTENOATE HYDRATASE"/>
    <property type="match status" value="1"/>
</dbReference>
<dbReference type="Gene3D" id="3.90.850.10">
    <property type="entry name" value="Fumarylacetoacetase-like, C-terminal domain"/>
    <property type="match status" value="1"/>
</dbReference>
<dbReference type="PANTHER" id="PTHR30143">
    <property type="entry name" value="ACID HYDRATASE"/>
    <property type="match status" value="1"/>
</dbReference>
<feature type="signal peptide" evidence="1">
    <location>
        <begin position="1"/>
        <end position="27"/>
    </location>
</feature>
<gene>
    <name evidence="2" type="ORF">SAMN04489711_104121</name>
</gene>
<keyword evidence="1" id="KW-0732">Signal</keyword>
<dbReference type="EMBL" id="FONX01000004">
    <property type="protein sequence ID" value="SFE68280.1"/>
    <property type="molecule type" value="Genomic_DNA"/>
</dbReference>
<evidence type="ECO:0000256" key="1">
    <source>
        <dbReference type="SAM" id="SignalP"/>
    </source>
</evidence>
<protein>
    <submittedName>
        <fullName evidence="2">2-keto-4-pentenoate hydratase</fullName>
    </submittedName>
</protein>